<dbReference type="InterPro" id="IPR014780">
    <property type="entry name" value="tRNA_psdUridine_synth_TruB"/>
</dbReference>
<dbReference type="PANTHER" id="PTHR13767:SF2">
    <property type="entry name" value="PSEUDOURIDYLATE SYNTHASE TRUB1"/>
    <property type="match status" value="1"/>
</dbReference>
<keyword evidence="8" id="KW-1185">Reference proteome</keyword>
<evidence type="ECO:0000313" key="7">
    <source>
        <dbReference type="EMBL" id="GBR75318.1"/>
    </source>
</evidence>
<evidence type="ECO:0000256" key="5">
    <source>
        <dbReference type="HAMAP-Rule" id="MF_01080"/>
    </source>
</evidence>
<keyword evidence="4 5" id="KW-0413">Isomerase</keyword>
<dbReference type="Gene3D" id="3.30.2350.10">
    <property type="entry name" value="Pseudouridine synthase"/>
    <property type="match status" value="1"/>
</dbReference>
<dbReference type="GO" id="GO:1990481">
    <property type="term" value="P:mRNA pseudouridine synthesis"/>
    <property type="evidence" value="ECO:0007669"/>
    <property type="project" value="TreeGrafter"/>
</dbReference>
<dbReference type="GO" id="GO:0160148">
    <property type="term" value="F:tRNA pseudouridine(55) synthase activity"/>
    <property type="evidence" value="ECO:0007669"/>
    <property type="project" value="UniProtKB-EC"/>
</dbReference>
<dbReference type="HAMAP" id="MF_01080">
    <property type="entry name" value="TruB_bact"/>
    <property type="match status" value="1"/>
</dbReference>
<organism evidence="7 8">
    <name type="scientific">Candidatus Termititenax persephonae</name>
    <dbReference type="NCBI Taxonomy" id="2218525"/>
    <lineage>
        <taxon>Bacteria</taxon>
        <taxon>Bacillati</taxon>
        <taxon>Candidatus Margulisiibacteriota</taxon>
        <taxon>Candidatus Termititenacia</taxon>
        <taxon>Candidatus Termititenacales</taxon>
        <taxon>Candidatus Termititenacaceae</taxon>
        <taxon>Candidatus Termititenax</taxon>
    </lineage>
</organism>
<evidence type="ECO:0000313" key="8">
    <source>
        <dbReference type="Proteomes" id="UP000275925"/>
    </source>
</evidence>
<gene>
    <name evidence="5 7" type="primary">truB</name>
    <name evidence="7" type="ORF">NO2_0007</name>
</gene>
<dbReference type="EMBL" id="BGZO01000001">
    <property type="protein sequence ID" value="GBR75318.1"/>
    <property type="molecule type" value="Genomic_DNA"/>
</dbReference>
<keyword evidence="3 5" id="KW-0819">tRNA processing</keyword>
<dbReference type="GO" id="GO:0031119">
    <property type="term" value="P:tRNA pseudouridine synthesis"/>
    <property type="evidence" value="ECO:0007669"/>
    <property type="project" value="UniProtKB-UniRule"/>
</dbReference>
<evidence type="ECO:0000259" key="6">
    <source>
        <dbReference type="Pfam" id="PF01509"/>
    </source>
</evidence>
<dbReference type="Proteomes" id="UP000275925">
    <property type="component" value="Unassembled WGS sequence"/>
</dbReference>
<reference evidence="7 8" key="1">
    <citation type="journal article" date="2019" name="ISME J.">
        <title>Genome analyses of uncultured TG2/ZB3 bacteria in 'Margulisbacteria' specifically attached to ectosymbiotic spirochetes of protists in the termite gut.</title>
        <authorList>
            <person name="Utami Y.D."/>
            <person name="Kuwahara H."/>
            <person name="Igai K."/>
            <person name="Murakami T."/>
            <person name="Sugaya K."/>
            <person name="Morikawa T."/>
            <person name="Nagura Y."/>
            <person name="Yuki M."/>
            <person name="Deevong P."/>
            <person name="Inoue T."/>
            <person name="Kihara K."/>
            <person name="Lo N."/>
            <person name="Yamada A."/>
            <person name="Ohkuma M."/>
            <person name="Hongoh Y."/>
        </authorList>
    </citation>
    <scope>NUCLEOTIDE SEQUENCE [LARGE SCALE GENOMIC DNA]</scope>
    <source>
        <strain evidence="7">NkOx7-02</strain>
    </source>
</reference>
<evidence type="ECO:0000256" key="4">
    <source>
        <dbReference type="ARBA" id="ARBA00023235"/>
    </source>
</evidence>
<sequence length="217" mass="24295">MFFTDGIYSFHKPLGWTSYDVVGWVKRRCSTRKVGHAGTLDPAAEGLLLVAVGREYTRDIAKLTAQEKEYVCEITFGVITDTGDRAGQVLSRQIVNIDRGQLPTVLSGFVGKQKQIPPMYSAVKVRGQKLYELARQGIEVERPPREIEIKELELLEFCPPDKARLRIVCSKGTYIRTLCYNIGEKIGGGAYMSSLTRTRIGEYKLSAECIRPQGSRS</sequence>
<dbReference type="GO" id="GO:0003723">
    <property type="term" value="F:RNA binding"/>
    <property type="evidence" value="ECO:0007669"/>
    <property type="project" value="InterPro"/>
</dbReference>
<comment type="catalytic activity">
    <reaction evidence="1 5">
        <text>uridine(55) in tRNA = pseudouridine(55) in tRNA</text>
        <dbReference type="Rhea" id="RHEA:42532"/>
        <dbReference type="Rhea" id="RHEA-COMP:10101"/>
        <dbReference type="Rhea" id="RHEA-COMP:10102"/>
        <dbReference type="ChEBI" id="CHEBI:65314"/>
        <dbReference type="ChEBI" id="CHEBI:65315"/>
        <dbReference type="EC" id="5.4.99.25"/>
    </reaction>
</comment>
<comment type="function">
    <text evidence="5">Responsible for synthesis of pseudouridine from uracil-55 in the psi GC loop of transfer RNAs.</text>
</comment>
<dbReference type="SUPFAM" id="SSF55120">
    <property type="entry name" value="Pseudouridine synthase"/>
    <property type="match status" value="1"/>
</dbReference>
<dbReference type="InterPro" id="IPR020103">
    <property type="entry name" value="PsdUridine_synth_cat_dom_sf"/>
</dbReference>
<dbReference type="InterPro" id="IPR002501">
    <property type="entry name" value="PsdUridine_synth_N"/>
</dbReference>
<proteinExistence type="inferred from homology"/>
<dbReference type="PANTHER" id="PTHR13767">
    <property type="entry name" value="TRNA-PSEUDOURIDINE SYNTHASE"/>
    <property type="match status" value="1"/>
</dbReference>
<name>A0A388TES3_9BACT</name>
<dbReference type="Pfam" id="PF01509">
    <property type="entry name" value="TruB_N"/>
    <property type="match status" value="1"/>
</dbReference>
<dbReference type="AlphaFoldDB" id="A0A388TES3"/>
<protein>
    <recommendedName>
        <fullName evidence="5">tRNA pseudouridine synthase B</fullName>
        <ecNumber evidence="5">5.4.99.25</ecNumber>
    </recommendedName>
    <alternativeName>
        <fullName evidence="5">tRNA pseudouridine(55) synthase</fullName>
        <shortName evidence="5">Psi55 synthase</shortName>
    </alternativeName>
    <alternativeName>
        <fullName evidence="5">tRNA pseudouridylate synthase</fullName>
    </alternativeName>
    <alternativeName>
        <fullName evidence="5">tRNA-uridine isomerase</fullName>
    </alternativeName>
</protein>
<feature type="domain" description="Pseudouridine synthase II N-terminal" evidence="6">
    <location>
        <begin position="26"/>
        <end position="175"/>
    </location>
</feature>
<evidence type="ECO:0000256" key="2">
    <source>
        <dbReference type="ARBA" id="ARBA00005642"/>
    </source>
</evidence>
<dbReference type="NCBIfam" id="TIGR00431">
    <property type="entry name" value="TruB"/>
    <property type="match status" value="1"/>
</dbReference>
<comment type="similarity">
    <text evidence="2 5">Belongs to the pseudouridine synthase TruB family. Type 1 subfamily.</text>
</comment>
<accession>A0A388TES3</accession>
<evidence type="ECO:0000256" key="3">
    <source>
        <dbReference type="ARBA" id="ARBA00022694"/>
    </source>
</evidence>
<evidence type="ECO:0000256" key="1">
    <source>
        <dbReference type="ARBA" id="ARBA00000385"/>
    </source>
</evidence>
<dbReference type="CDD" id="cd02573">
    <property type="entry name" value="PseudoU_synth_EcTruB"/>
    <property type="match status" value="1"/>
</dbReference>
<dbReference type="EC" id="5.4.99.25" evidence="5"/>
<feature type="active site" description="Nucleophile" evidence="5">
    <location>
        <position position="41"/>
    </location>
</feature>
<comment type="caution">
    <text evidence="7">The sequence shown here is derived from an EMBL/GenBank/DDBJ whole genome shotgun (WGS) entry which is preliminary data.</text>
</comment>